<dbReference type="InterPro" id="IPR000792">
    <property type="entry name" value="Tscrpt_reg_LuxR_C"/>
</dbReference>
<gene>
    <name evidence="5" type="ORF">NK125_13250</name>
</gene>
<name>A0ABT1EC32_9FIRM</name>
<dbReference type="InterPro" id="IPR027417">
    <property type="entry name" value="P-loop_NTPase"/>
</dbReference>
<evidence type="ECO:0000313" key="5">
    <source>
        <dbReference type="EMBL" id="MCP1103368.1"/>
    </source>
</evidence>
<dbReference type="CDD" id="cd06170">
    <property type="entry name" value="LuxR_C_like"/>
    <property type="match status" value="1"/>
</dbReference>
<dbReference type="InterPro" id="IPR036388">
    <property type="entry name" value="WH-like_DNA-bd_sf"/>
</dbReference>
<evidence type="ECO:0000256" key="2">
    <source>
        <dbReference type="ARBA" id="ARBA00023125"/>
    </source>
</evidence>
<organism evidence="5 6">
    <name type="scientific">Aequitasia blattaphilus</name>
    <dbReference type="NCBI Taxonomy" id="2949332"/>
    <lineage>
        <taxon>Bacteria</taxon>
        <taxon>Bacillati</taxon>
        <taxon>Bacillota</taxon>
        <taxon>Clostridia</taxon>
        <taxon>Lachnospirales</taxon>
        <taxon>Lachnospiraceae</taxon>
        <taxon>Aequitasia</taxon>
    </lineage>
</organism>
<dbReference type="PANTHER" id="PTHR44688:SF16">
    <property type="entry name" value="DNA-BINDING TRANSCRIPTIONAL ACTIVATOR DEVR_DOSR"/>
    <property type="match status" value="1"/>
</dbReference>
<reference evidence="5 6" key="1">
    <citation type="journal article" date="2022" name="Genome Biol. Evol.">
        <title>Host diet, physiology and behaviors set the stage for Lachnospiraceae cladogenesis.</title>
        <authorList>
            <person name="Vera-Ponce De Leon A."/>
            <person name="Schneider M."/>
            <person name="Jahnes B.C."/>
            <person name="Sadowski V."/>
            <person name="Camuy-Velez L.A."/>
            <person name="Duan J."/>
            <person name="Sabree Z.L."/>
        </authorList>
    </citation>
    <scope>NUCLEOTIDE SEQUENCE [LARGE SCALE GENOMIC DNA]</scope>
    <source>
        <strain evidence="5 6">PAL113</strain>
    </source>
</reference>
<keyword evidence="3" id="KW-0804">Transcription</keyword>
<comment type="caution">
    <text evidence="5">The sequence shown here is derived from an EMBL/GenBank/DDBJ whole genome shotgun (WGS) entry which is preliminary data.</text>
</comment>
<evidence type="ECO:0000256" key="3">
    <source>
        <dbReference type="ARBA" id="ARBA00023163"/>
    </source>
</evidence>
<protein>
    <submittedName>
        <fullName evidence="5">LuxR C-terminal-related transcriptional regulator</fullName>
    </submittedName>
</protein>
<feature type="domain" description="HTH luxR-type" evidence="4">
    <location>
        <begin position="753"/>
        <end position="818"/>
    </location>
</feature>
<keyword evidence="1" id="KW-0805">Transcription regulation</keyword>
<dbReference type="SUPFAM" id="SSF52540">
    <property type="entry name" value="P-loop containing nucleoside triphosphate hydrolases"/>
    <property type="match status" value="1"/>
</dbReference>
<dbReference type="SUPFAM" id="SSF46894">
    <property type="entry name" value="C-terminal effector domain of the bipartite response regulators"/>
    <property type="match status" value="1"/>
</dbReference>
<dbReference type="Pfam" id="PF00196">
    <property type="entry name" value="GerE"/>
    <property type="match status" value="1"/>
</dbReference>
<evidence type="ECO:0000256" key="1">
    <source>
        <dbReference type="ARBA" id="ARBA00023015"/>
    </source>
</evidence>
<dbReference type="PANTHER" id="PTHR44688">
    <property type="entry name" value="DNA-BINDING TRANSCRIPTIONAL ACTIVATOR DEVR_DOSR"/>
    <property type="match status" value="1"/>
</dbReference>
<dbReference type="InterPro" id="IPR016032">
    <property type="entry name" value="Sig_transdc_resp-reg_C-effctor"/>
</dbReference>
<evidence type="ECO:0000259" key="4">
    <source>
        <dbReference type="PROSITE" id="PS50043"/>
    </source>
</evidence>
<dbReference type="EMBL" id="JAMZFW010000024">
    <property type="protein sequence ID" value="MCP1103368.1"/>
    <property type="molecule type" value="Genomic_DNA"/>
</dbReference>
<dbReference type="Proteomes" id="UP001523566">
    <property type="component" value="Unassembled WGS sequence"/>
</dbReference>
<keyword evidence="6" id="KW-1185">Reference proteome</keyword>
<dbReference type="Gene3D" id="1.10.10.10">
    <property type="entry name" value="Winged helix-like DNA-binding domain superfamily/Winged helix DNA-binding domain"/>
    <property type="match status" value="1"/>
</dbReference>
<dbReference type="RefSeq" id="WP_262067143.1">
    <property type="nucleotide sequence ID" value="NZ_JAMXOD010000024.1"/>
</dbReference>
<evidence type="ECO:0000313" key="6">
    <source>
        <dbReference type="Proteomes" id="UP001523566"/>
    </source>
</evidence>
<accession>A0ABT1EC32</accession>
<dbReference type="PROSITE" id="PS50043">
    <property type="entry name" value="HTH_LUXR_2"/>
    <property type="match status" value="1"/>
</dbReference>
<keyword evidence="2" id="KW-0238">DNA-binding</keyword>
<dbReference type="SMART" id="SM00421">
    <property type="entry name" value="HTH_LUXR"/>
    <property type="match status" value="1"/>
</dbReference>
<sequence>MSFDNGNPLFIIPSRVHNLLEESHSENITLMCASFGYGKTVAAFSFYSEGNRPYIWLDLNETDNNVELFWSQYIHGFRELYPTFYSRICQTDFPASPAEIKSFLKTVKEFFFPLRKIDYIFDQYESLHNPDILNFLNHFLHINSSAEHYFHFVVISRRPLPLNVSSLIPYRIITDSDLSFSHSEVLELFSLYKRTLSEEECQKILAETRGWPLYIYLKYIRNRDNEVFFTMEKAFYKYHFKNYSPHLQRLLAFLSCLSFFNLELLKLADPYIHSQYCNEILNLDFIYKKDFGEQICFHPLYQKYLQSQKNIYDKNILHSFLQNCGHWYQSNQYFKDAIAVYTQTKDYENALLCIYPLLLTHGSPLPYTEVYDLIDACPHDLSLTKIEAAFSHTFLSMFYTSTSGTQSALLNLVPCLESDSSPDSRELPGESYLLLSIVLLKENSSQSLFYLEKAMKFLPNGSRIAYQNPFYLGKIYALVIENSTLFSADYSLRLTRLTSRWDALCKGTTQNLLLLLKGSLLLNEAKIDDAKKVLLGLLLEASHSDTLIHLYCYFLLTQIYIFEGDYPGLSHIQTLCEKYNTNEHAYNGRRGPPDILMRTKCFLHLALKGVSFIREQYDFQRPNSNFEKLFYAYCLIQEEKYCESILLLAHISPTTFKEKFHYYIISALANNLAGRPHMVKLSLQQLKILTAERKTWFSLFLYGDDMRNLIQSHFEYFEELFTKRRVQHLMIHLHKAGQSLSDLRYFEKNTSTKTKPAVSLTKKETEVLALLAKGFTIAQIAARMYIKATTAKTHISNIYNKLGAKNRGEAIAQAYQRQLLD</sequence>
<proteinExistence type="predicted"/>
<dbReference type="PRINTS" id="PR00038">
    <property type="entry name" value="HTHLUXR"/>
</dbReference>